<accession>A0A2A4Z9J8</accession>
<comment type="caution">
    <text evidence="3">The sequence shown here is derived from an EMBL/GenBank/DDBJ whole genome shotgun (WGS) entry which is preliminary data.</text>
</comment>
<dbReference type="CDD" id="cd04776">
    <property type="entry name" value="HTH_GnyR"/>
    <property type="match status" value="1"/>
</dbReference>
<keyword evidence="1" id="KW-0238">DNA-binding</keyword>
<dbReference type="Pfam" id="PF13411">
    <property type="entry name" value="MerR_1"/>
    <property type="match status" value="1"/>
</dbReference>
<dbReference type="PANTHER" id="PTHR30204">
    <property type="entry name" value="REDOX-CYCLING DRUG-SENSING TRANSCRIPTIONAL ACTIVATOR SOXR"/>
    <property type="match status" value="1"/>
</dbReference>
<dbReference type="GO" id="GO:0003677">
    <property type="term" value="F:DNA binding"/>
    <property type="evidence" value="ECO:0007669"/>
    <property type="project" value="UniProtKB-KW"/>
</dbReference>
<evidence type="ECO:0000313" key="3">
    <source>
        <dbReference type="EMBL" id="PCJ03687.1"/>
    </source>
</evidence>
<evidence type="ECO:0000256" key="1">
    <source>
        <dbReference type="ARBA" id="ARBA00023125"/>
    </source>
</evidence>
<dbReference type="PROSITE" id="PS50937">
    <property type="entry name" value="HTH_MERR_2"/>
    <property type="match status" value="1"/>
</dbReference>
<sequence>MNKPMIPIRQLTDEFGITTRTLRFYEDQGLLTPERNGRNRIFSEGDRTRLKLILRGKRMGFSLAKIRVIIDMYEDKSGELQQLNHLHKNIIEQRQSLMQKLADITESLDELGKVEKGCVDRMRELQVTNTGDAT</sequence>
<reference key="1">
    <citation type="submission" date="2017-08" db="EMBL/GenBank/DDBJ databases">
        <title>A dynamic microbial community with high functional redundancy inhabits the cold, oxic subseafloor aquifer.</title>
        <authorList>
            <person name="Tully B.J."/>
            <person name="Wheat C.G."/>
            <person name="Glazer B.T."/>
            <person name="Huber J.A."/>
        </authorList>
    </citation>
    <scope>NUCLEOTIDE SEQUENCE [LARGE SCALE GENOMIC DNA]</scope>
</reference>
<dbReference type="InterPro" id="IPR000551">
    <property type="entry name" value="MerR-type_HTH_dom"/>
</dbReference>
<dbReference type="Gene3D" id="1.10.1660.10">
    <property type="match status" value="1"/>
</dbReference>
<evidence type="ECO:0000259" key="2">
    <source>
        <dbReference type="PROSITE" id="PS50937"/>
    </source>
</evidence>
<dbReference type="GO" id="GO:0003700">
    <property type="term" value="F:DNA-binding transcription factor activity"/>
    <property type="evidence" value="ECO:0007669"/>
    <property type="project" value="InterPro"/>
</dbReference>
<dbReference type="AlphaFoldDB" id="A0A2A4Z9J8"/>
<proteinExistence type="predicted"/>
<dbReference type="EMBL" id="NVUS01000001">
    <property type="protein sequence ID" value="PCJ03687.1"/>
    <property type="molecule type" value="Genomic_DNA"/>
</dbReference>
<dbReference type="InterPro" id="IPR009061">
    <property type="entry name" value="DNA-bd_dom_put_sf"/>
</dbReference>
<dbReference type="SMART" id="SM00422">
    <property type="entry name" value="HTH_MERR"/>
    <property type="match status" value="1"/>
</dbReference>
<feature type="domain" description="HTH merR-type" evidence="2">
    <location>
        <begin position="5"/>
        <end position="72"/>
    </location>
</feature>
<dbReference type="PANTHER" id="PTHR30204:SF58">
    <property type="entry name" value="HTH-TYPE TRANSCRIPTIONAL REGULATOR YFMP"/>
    <property type="match status" value="1"/>
</dbReference>
<name>A0A2A4Z9J8_9PROT</name>
<protein>
    <submittedName>
        <fullName evidence="3">MerR family transcriptional regulator</fullName>
    </submittedName>
</protein>
<dbReference type="InterPro" id="IPR047057">
    <property type="entry name" value="MerR_fam"/>
</dbReference>
<dbReference type="SUPFAM" id="SSF46955">
    <property type="entry name" value="Putative DNA-binding domain"/>
    <property type="match status" value="1"/>
</dbReference>
<reference evidence="3" key="2">
    <citation type="journal article" date="2018" name="ISME J.">
        <title>A dynamic microbial community with high functional redundancy inhabits the cold, oxic subseafloor aquifer.</title>
        <authorList>
            <person name="Tully B.J."/>
            <person name="Wheat C.G."/>
            <person name="Glazer B.T."/>
            <person name="Huber J.A."/>
        </authorList>
    </citation>
    <scope>NUCLEOTIDE SEQUENCE</scope>
    <source>
        <strain evidence="3">NORP83</strain>
    </source>
</reference>
<organism evidence="3">
    <name type="scientific">OCS116 cluster bacterium</name>
    <dbReference type="NCBI Taxonomy" id="2030921"/>
    <lineage>
        <taxon>Bacteria</taxon>
        <taxon>Pseudomonadati</taxon>
        <taxon>Pseudomonadota</taxon>
        <taxon>Alphaproteobacteria</taxon>
        <taxon>OCS116 cluster</taxon>
    </lineage>
</organism>
<gene>
    <name evidence="3" type="ORF">COB13_00140</name>
</gene>